<name>A0A814RH47_9BILA</name>
<organism evidence="1 2">
    <name type="scientific">Rotaria sordida</name>
    <dbReference type="NCBI Taxonomy" id="392033"/>
    <lineage>
        <taxon>Eukaryota</taxon>
        <taxon>Metazoa</taxon>
        <taxon>Spiralia</taxon>
        <taxon>Gnathifera</taxon>
        <taxon>Rotifera</taxon>
        <taxon>Eurotatoria</taxon>
        <taxon>Bdelloidea</taxon>
        <taxon>Philodinida</taxon>
        <taxon>Philodinidae</taxon>
        <taxon>Rotaria</taxon>
    </lineage>
</organism>
<proteinExistence type="predicted"/>
<dbReference type="EMBL" id="CAJNOT010001039">
    <property type="protein sequence ID" value="CAF1133498.1"/>
    <property type="molecule type" value="Genomic_DNA"/>
</dbReference>
<evidence type="ECO:0000313" key="1">
    <source>
        <dbReference type="EMBL" id="CAF1133498.1"/>
    </source>
</evidence>
<accession>A0A814RH47</accession>
<protein>
    <submittedName>
        <fullName evidence="1">Uncharacterized protein</fullName>
    </submittedName>
</protein>
<comment type="caution">
    <text evidence="1">The sequence shown here is derived from an EMBL/GenBank/DDBJ whole genome shotgun (WGS) entry which is preliminary data.</text>
</comment>
<gene>
    <name evidence="1" type="ORF">ZHD862_LOCUS19262</name>
</gene>
<reference evidence="1" key="1">
    <citation type="submission" date="2021-02" db="EMBL/GenBank/DDBJ databases">
        <authorList>
            <person name="Nowell W R."/>
        </authorList>
    </citation>
    <scope>NUCLEOTIDE SEQUENCE</scope>
</reference>
<sequence length="134" mass="15613">MSNLKIAEFLSQTATADVSKKVSSRENFYQDQISGKLEVIGLHLHYLKKAVGETIEPFDFILHPKDEQNLTKEDYEKGEKSFTLLVQHEIIQGDRIRKIFQNNSEERRKIEKIIRDDLDPSIADELINLLNRKD</sequence>
<evidence type="ECO:0000313" key="2">
    <source>
        <dbReference type="Proteomes" id="UP000663864"/>
    </source>
</evidence>
<dbReference type="Proteomes" id="UP000663864">
    <property type="component" value="Unassembled WGS sequence"/>
</dbReference>
<dbReference type="AlphaFoldDB" id="A0A814RH47"/>